<dbReference type="STRING" id="28173.VIBNI_A1924"/>
<reference evidence="1 2" key="1">
    <citation type="journal article" date="2013" name="ISME J.">
        <title>Comparative genomics of pathogenic lineages of Vibrio nigripulchritudo identifies virulence-associated traits.</title>
        <authorList>
            <person name="Goudenege D."/>
            <person name="Labreuche Y."/>
            <person name="Krin E."/>
            <person name="Ansquer D."/>
            <person name="Mangenot S."/>
            <person name="Calteau A."/>
            <person name="Medigue C."/>
            <person name="Mazel D."/>
            <person name="Polz M.F."/>
            <person name="Le Roux F."/>
        </authorList>
    </citation>
    <scope>NUCLEOTIDE SEQUENCE [LARGE SCALE GENOMIC DNA]</scope>
    <source>
        <strain evidence="2">SnF1</strain>
    </source>
</reference>
<dbReference type="KEGG" id="vni:VIBNI_A1924"/>
<proteinExistence type="predicted"/>
<dbReference type="Proteomes" id="UP000016895">
    <property type="component" value="Chromosome 1"/>
</dbReference>
<dbReference type="EMBL" id="FO203526">
    <property type="protein sequence ID" value="CCO58019.1"/>
    <property type="molecule type" value="Genomic_DNA"/>
</dbReference>
<dbReference type="PATRIC" id="fig|1260221.3.peg.1828"/>
<dbReference type="AlphaFoldDB" id="U4K5U2"/>
<dbReference type="RefSeq" id="WP_022550871.1">
    <property type="nucleotide sequence ID" value="NC_022528.1"/>
</dbReference>
<evidence type="ECO:0000313" key="1">
    <source>
        <dbReference type="EMBL" id="CCO58019.1"/>
    </source>
</evidence>
<dbReference type="OrthoDB" id="6399467at2"/>
<evidence type="ECO:0000313" key="2">
    <source>
        <dbReference type="Proteomes" id="UP000016895"/>
    </source>
</evidence>
<gene>
    <name evidence="1" type="ORF">VIBNI_A1924</name>
</gene>
<organism evidence="1 2">
    <name type="scientific">Vibrio nigripulchritudo</name>
    <dbReference type="NCBI Taxonomy" id="28173"/>
    <lineage>
        <taxon>Bacteria</taxon>
        <taxon>Pseudomonadati</taxon>
        <taxon>Pseudomonadota</taxon>
        <taxon>Gammaproteobacteria</taxon>
        <taxon>Vibrionales</taxon>
        <taxon>Vibrionaceae</taxon>
        <taxon>Vibrio</taxon>
    </lineage>
</organism>
<accession>U4K5U2</accession>
<sequence length="257" mass="28630">MSKPVLFILISAILFLGLFLSKDILFVEKPVLASSEPVIETVKVFKLNKPVTRGSFRNTMEFSLIEVTKEQVQSNGLLTNEDGIPDGALFRASLAEGIYLKRAHFAYPSDDDYVNFTLTKDHIPYYYTTDGNSAVDAIGVIPGDIVSFISTTSQYSNIHKSEYKDIGNIISEVLVHKARVIKVLNISESNQENSIEVKKKQLVIELKIRDIMKLDIANKIGKISLIPANMASPYLSVRSVDILEKQHGVRELRAGAK</sequence>
<keyword evidence="2" id="KW-1185">Reference proteome</keyword>
<protein>
    <submittedName>
        <fullName evidence="1">Putative Pilus assembly, Flp-type CpaB</fullName>
    </submittedName>
</protein>
<name>U4K5U2_9VIBR</name>